<dbReference type="InterPro" id="IPR002110">
    <property type="entry name" value="Ankyrin_rpt"/>
</dbReference>
<dbReference type="Pfam" id="PF12796">
    <property type="entry name" value="Ank_2"/>
    <property type="match status" value="3"/>
</dbReference>
<dbReference type="InterPro" id="IPR036770">
    <property type="entry name" value="Ankyrin_rpt-contain_sf"/>
</dbReference>
<evidence type="ECO:0008006" key="5">
    <source>
        <dbReference type="Google" id="ProtNLM"/>
    </source>
</evidence>
<feature type="repeat" description="ANK" evidence="1">
    <location>
        <begin position="219"/>
        <end position="251"/>
    </location>
</feature>
<feature type="region of interest" description="Disordered" evidence="2">
    <location>
        <begin position="411"/>
        <end position="430"/>
    </location>
</feature>
<reference evidence="3" key="2">
    <citation type="submission" date="2025-08" db="UniProtKB">
        <authorList>
            <consortium name="Ensembl"/>
        </authorList>
    </citation>
    <scope>IDENTIFICATION</scope>
</reference>
<dbReference type="PROSITE" id="PS50297">
    <property type="entry name" value="ANK_REP_REGION"/>
    <property type="match status" value="7"/>
</dbReference>
<feature type="repeat" description="ANK" evidence="1">
    <location>
        <begin position="82"/>
        <end position="114"/>
    </location>
</feature>
<sequence>MSCTQAHGRLEVLQIYRLLQYIHENHKERIAWMVELGVENLINLTEPKDGLGVLHVAVSANNHELVSFLLSLGAHPNVQDKRGRTPTMLAAQLGNEHIVSVLMDNRADLSLQDAGGHGVLFYCIYPTKRHARCLQVALKGDADVNNVSSEGVHVFQRMCEKAEECAPLCFDMLEAGADPNAANRTTGVTALMSAVKAGCLQLVRAILRRGGDPNALSTERLSALHLAAMGGSLEAIQVLSAYSANMGVLSMDICTPLHYAAASGDANCCRFLAQRGCNPKVKNKDDVLPRQIAKDSGHKAAAKELRKAEKKSATNRPTSSPWTLTLYDWSQENQTEIRQACGEGLDTVSTEKFISVIENLRAPVDTHQLSEVISANDKKREGLINLNDFIKGVNYIDKPFLHSSYVAKKKKKGKGAAKGGGKKKKKGKKKGKCVLLMPICTRPPELMARRPDGGPPHFMMEMYTNSSDVRRFDRHHPPEHPLANDSGWYMEKPRRAYVDMASCVKNGDLQTVDLALSQGVPVDVKDTFYKMPLMVACSSGNVEMVQYLLRKGADVNTCDQFFWTPLHHAAHAGHMEIMKLLLEAGATVDAIALNGGTPLMRAIESSRSSCVELLIKAGANVALETEKGQNCLDVATDFADSKIINLVKDKMDSLLKIKEPKRKGLKPKTPTDTHSVTAGPTPLKKDSKSIVLQNAHITTGRTNAVDITFVPKTVRLPLRRPRPLTANHALCDALRFGESRPPPVS</sequence>
<dbReference type="Pfam" id="PF00023">
    <property type="entry name" value="Ank"/>
    <property type="match status" value="1"/>
</dbReference>
<dbReference type="PANTHER" id="PTHR24127">
    <property type="entry name" value="ANKYRIN REPEAT AND EF-HAND DOMAIN-CONTAINING PROTEIN 1"/>
    <property type="match status" value="1"/>
</dbReference>
<dbReference type="Proteomes" id="UP000694680">
    <property type="component" value="Chromosome 24"/>
</dbReference>
<dbReference type="InterPro" id="IPR052801">
    <property type="entry name" value="Ankyrin-EF-hand"/>
</dbReference>
<feature type="repeat" description="ANK" evidence="1">
    <location>
        <begin position="252"/>
        <end position="284"/>
    </location>
</feature>
<gene>
    <name evidence="3" type="primary">ankef1a</name>
</gene>
<feature type="repeat" description="ANK" evidence="1">
    <location>
        <begin position="594"/>
        <end position="626"/>
    </location>
</feature>
<dbReference type="AlphaFoldDB" id="A0A8C5DED7"/>
<dbReference type="SMART" id="SM00248">
    <property type="entry name" value="ANK"/>
    <property type="match status" value="10"/>
</dbReference>
<evidence type="ECO:0000256" key="1">
    <source>
        <dbReference type="PROSITE-ProRule" id="PRU00023"/>
    </source>
</evidence>
<feature type="region of interest" description="Disordered" evidence="2">
    <location>
        <begin position="660"/>
        <end position="685"/>
    </location>
</feature>
<keyword evidence="4" id="KW-1185">Reference proteome</keyword>
<dbReference type="PRINTS" id="PR01415">
    <property type="entry name" value="ANKYRIN"/>
</dbReference>
<accession>A0A8C5DED7</accession>
<name>A0A8C5DED7_GOUWI</name>
<protein>
    <recommendedName>
        <fullName evidence="5">Ankyrin repeat and EF-hand domain containing 1a</fullName>
    </recommendedName>
</protein>
<dbReference type="PROSITE" id="PS50088">
    <property type="entry name" value="ANK_REPEAT"/>
    <property type="match status" value="8"/>
</dbReference>
<feature type="repeat" description="ANK" evidence="1">
    <location>
        <begin position="186"/>
        <end position="218"/>
    </location>
</feature>
<dbReference type="PANTHER" id="PTHR24127:SF1">
    <property type="entry name" value="ANKYRIN REPEAT AND EF-HAND DOMAIN-CONTAINING PROTEIN 1"/>
    <property type="match status" value="1"/>
</dbReference>
<keyword evidence="1" id="KW-0040">ANK repeat</keyword>
<feature type="repeat" description="ANK" evidence="1">
    <location>
        <begin position="564"/>
        <end position="593"/>
    </location>
</feature>
<feature type="repeat" description="ANK" evidence="1">
    <location>
        <begin position="49"/>
        <end position="81"/>
    </location>
</feature>
<reference evidence="3" key="3">
    <citation type="submission" date="2025-09" db="UniProtKB">
        <authorList>
            <consortium name="Ensembl"/>
        </authorList>
    </citation>
    <scope>IDENTIFICATION</scope>
</reference>
<evidence type="ECO:0000313" key="4">
    <source>
        <dbReference type="Proteomes" id="UP000694680"/>
    </source>
</evidence>
<dbReference type="SUPFAM" id="SSF48403">
    <property type="entry name" value="Ankyrin repeat"/>
    <property type="match status" value="2"/>
</dbReference>
<dbReference type="Gene3D" id="1.25.40.20">
    <property type="entry name" value="Ankyrin repeat-containing domain"/>
    <property type="match status" value="3"/>
</dbReference>
<evidence type="ECO:0000313" key="3">
    <source>
        <dbReference type="Ensembl" id="ENSGWIP00000005782.1"/>
    </source>
</evidence>
<proteinExistence type="predicted"/>
<feature type="repeat" description="ANK" evidence="1">
    <location>
        <begin position="532"/>
        <end position="560"/>
    </location>
</feature>
<reference evidence="3" key="1">
    <citation type="submission" date="2020-06" db="EMBL/GenBank/DDBJ databases">
        <authorList>
            <consortium name="Wellcome Sanger Institute Data Sharing"/>
        </authorList>
    </citation>
    <scope>NUCLEOTIDE SEQUENCE [LARGE SCALE GENOMIC DNA]</scope>
</reference>
<dbReference type="Ensembl" id="ENSGWIT00000006331.1">
    <property type="protein sequence ID" value="ENSGWIP00000005782.1"/>
    <property type="gene ID" value="ENSGWIG00000003298.1"/>
</dbReference>
<evidence type="ECO:0000256" key="2">
    <source>
        <dbReference type="SAM" id="MobiDB-lite"/>
    </source>
</evidence>
<organism evidence="3 4">
    <name type="scientific">Gouania willdenowi</name>
    <name type="common">Blunt-snouted clingfish</name>
    <name type="synonym">Lepadogaster willdenowi</name>
    <dbReference type="NCBI Taxonomy" id="441366"/>
    <lineage>
        <taxon>Eukaryota</taxon>
        <taxon>Metazoa</taxon>
        <taxon>Chordata</taxon>
        <taxon>Craniata</taxon>
        <taxon>Vertebrata</taxon>
        <taxon>Euteleostomi</taxon>
        <taxon>Actinopterygii</taxon>
        <taxon>Neopterygii</taxon>
        <taxon>Teleostei</taxon>
        <taxon>Neoteleostei</taxon>
        <taxon>Acanthomorphata</taxon>
        <taxon>Ovalentaria</taxon>
        <taxon>Blenniimorphae</taxon>
        <taxon>Blenniiformes</taxon>
        <taxon>Gobiesocoidei</taxon>
        <taxon>Gobiesocidae</taxon>
        <taxon>Gobiesocinae</taxon>
        <taxon>Gouania</taxon>
    </lineage>
</organism>